<dbReference type="Gene3D" id="3.40.30.10">
    <property type="entry name" value="Glutaredoxin"/>
    <property type="match status" value="1"/>
</dbReference>
<evidence type="ECO:0000259" key="1">
    <source>
        <dbReference type="Pfam" id="PF00085"/>
    </source>
</evidence>
<evidence type="ECO:0000313" key="3">
    <source>
        <dbReference type="Proteomes" id="UP000698173"/>
    </source>
</evidence>
<evidence type="ECO:0000313" key="2">
    <source>
        <dbReference type="EMBL" id="HJF32739.1"/>
    </source>
</evidence>
<reference evidence="2" key="1">
    <citation type="journal article" date="2021" name="PeerJ">
        <title>Extensive microbial diversity within the chicken gut microbiome revealed by metagenomics and culture.</title>
        <authorList>
            <person name="Gilroy R."/>
            <person name="Ravi A."/>
            <person name="Getino M."/>
            <person name="Pursley I."/>
            <person name="Horton D.L."/>
            <person name="Alikhan N.F."/>
            <person name="Baker D."/>
            <person name="Gharbi K."/>
            <person name="Hall N."/>
            <person name="Watson M."/>
            <person name="Adriaenssens E.M."/>
            <person name="Foster-Nyarko E."/>
            <person name="Jarju S."/>
            <person name="Secka A."/>
            <person name="Antonio M."/>
            <person name="Oren A."/>
            <person name="Chaudhuri R.R."/>
            <person name="La Ragione R."/>
            <person name="Hildebrand F."/>
            <person name="Pallen M.J."/>
        </authorList>
    </citation>
    <scope>NUCLEOTIDE SEQUENCE</scope>
    <source>
        <strain evidence="2">CHK171-7178</strain>
    </source>
</reference>
<dbReference type="InterPro" id="IPR036249">
    <property type="entry name" value="Thioredoxin-like_sf"/>
</dbReference>
<comment type="caution">
    <text evidence="2">The sequence shown here is derived from an EMBL/GenBank/DDBJ whole genome shotgun (WGS) entry which is preliminary data.</text>
</comment>
<dbReference type="EMBL" id="DYWT01000212">
    <property type="protein sequence ID" value="HJF32739.1"/>
    <property type="molecule type" value="Genomic_DNA"/>
</dbReference>
<gene>
    <name evidence="2" type="ORF">K8V56_13325</name>
</gene>
<feature type="domain" description="Thioredoxin" evidence="1">
    <location>
        <begin position="66"/>
        <end position="154"/>
    </location>
</feature>
<dbReference type="CDD" id="cd02947">
    <property type="entry name" value="TRX_family"/>
    <property type="match status" value="1"/>
</dbReference>
<organism evidence="2 3">
    <name type="scientific">Sporosarcina psychrophila</name>
    <name type="common">Bacillus psychrophilus</name>
    <dbReference type="NCBI Taxonomy" id="1476"/>
    <lineage>
        <taxon>Bacteria</taxon>
        <taxon>Bacillati</taxon>
        <taxon>Bacillota</taxon>
        <taxon>Bacilli</taxon>
        <taxon>Bacillales</taxon>
        <taxon>Caryophanaceae</taxon>
        <taxon>Sporosarcina</taxon>
    </lineage>
</organism>
<sequence length="159" mass="18117">MKKLLLIGGVIIAIFILVVVLSKKSDEAKLKDNPYGTEMLEQPTIDLIGNKNYSNIVLPDALFKKIEAGESVTAYYFHPTCQYCMQMTPVMMPIAKEMGVNVLQYNMLEFADRVGEKTKYDIQNWPALVHYENGKEVGRMVGAQPEENIRKFFNEFEGK</sequence>
<protein>
    <submittedName>
        <fullName evidence="2">Thioredoxin family protein</fullName>
    </submittedName>
</protein>
<dbReference type="InterPro" id="IPR013766">
    <property type="entry name" value="Thioredoxin_domain"/>
</dbReference>
<dbReference type="Pfam" id="PF00085">
    <property type="entry name" value="Thioredoxin"/>
    <property type="match status" value="1"/>
</dbReference>
<accession>A0A921FZY8</accession>
<reference evidence="2" key="2">
    <citation type="submission" date="2021-09" db="EMBL/GenBank/DDBJ databases">
        <authorList>
            <person name="Gilroy R."/>
        </authorList>
    </citation>
    <scope>NUCLEOTIDE SEQUENCE</scope>
    <source>
        <strain evidence="2">CHK171-7178</strain>
    </source>
</reference>
<dbReference type="AlphaFoldDB" id="A0A921FZY8"/>
<dbReference type="Proteomes" id="UP000698173">
    <property type="component" value="Unassembled WGS sequence"/>
</dbReference>
<proteinExistence type="predicted"/>
<dbReference type="SUPFAM" id="SSF52833">
    <property type="entry name" value="Thioredoxin-like"/>
    <property type="match status" value="1"/>
</dbReference>
<name>A0A921FZY8_SPOPS</name>